<dbReference type="InterPro" id="IPR036390">
    <property type="entry name" value="WH_DNA-bd_sf"/>
</dbReference>
<sequence>MDGTMQPNPTLDQLQILVTVADTGSFSAAGRKLNRAQSVVSYAIANLEAQLGLKLFDREGTREPQLTEIGRAMLEDARRMTGVLQRIRSRVDGHHQGLEAEVALSVDAALPSPVLVRVLKAFEAQFPTVMLRLHIGTLGLIPDHVVSGQADLGVGGLLGEVDVHLVRIGFMSIVLAAAPSHPLALLPKPLAIEEVREHTQLVVTDQSERTKGRDFGVFAYRTWRLTDLRTKHMLMGEGLGWGGLPRWLIADDLASGRLVELDLEPYSEVRSPLFAMHRTDRSPKPAAAWLIDQFKRQLGCFNEFEPGEVPEEEPETARQSAP</sequence>
<dbReference type="GO" id="GO:0000976">
    <property type="term" value="F:transcription cis-regulatory region binding"/>
    <property type="evidence" value="ECO:0007669"/>
    <property type="project" value="TreeGrafter"/>
</dbReference>
<keyword evidence="3" id="KW-0238">DNA-binding</keyword>
<evidence type="ECO:0000313" key="7">
    <source>
        <dbReference type="Proteomes" id="UP000245698"/>
    </source>
</evidence>
<protein>
    <submittedName>
        <fullName evidence="6">LysR family transcriptional regulator</fullName>
    </submittedName>
</protein>
<proteinExistence type="inferred from homology"/>
<dbReference type="PANTHER" id="PTHR30126">
    <property type="entry name" value="HTH-TYPE TRANSCRIPTIONAL REGULATOR"/>
    <property type="match status" value="1"/>
</dbReference>
<dbReference type="PRINTS" id="PR00039">
    <property type="entry name" value="HTHLYSR"/>
</dbReference>
<comment type="similarity">
    <text evidence="1">Belongs to the LysR transcriptional regulatory family.</text>
</comment>
<dbReference type="SUPFAM" id="SSF53850">
    <property type="entry name" value="Periplasmic binding protein-like II"/>
    <property type="match status" value="1"/>
</dbReference>
<feature type="domain" description="HTH lysR-type" evidence="5">
    <location>
        <begin position="9"/>
        <end position="67"/>
    </location>
</feature>
<dbReference type="InterPro" id="IPR036388">
    <property type="entry name" value="WH-like_DNA-bd_sf"/>
</dbReference>
<dbReference type="Proteomes" id="UP000245698">
    <property type="component" value="Unassembled WGS sequence"/>
</dbReference>
<organism evidence="6 7">
    <name type="scientific">Mesorhizobium delmotii</name>
    <dbReference type="NCBI Taxonomy" id="1631247"/>
    <lineage>
        <taxon>Bacteria</taxon>
        <taxon>Pseudomonadati</taxon>
        <taxon>Pseudomonadota</taxon>
        <taxon>Alphaproteobacteria</taxon>
        <taxon>Hyphomicrobiales</taxon>
        <taxon>Phyllobacteriaceae</taxon>
        <taxon>Mesorhizobium</taxon>
    </lineage>
</organism>
<keyword evidence="4" id="KW-0804">Transcription</keyword>
<keyword evidence="2" id="KW-0805">Transcription regulation</keyword>
<dbReference type="Pfam" id="PF00126">
    <property type="entry name" value="HTH_1"/>
    <property type="match status" value="1"/>
</dbReference>
<dbReference type="EMBL" id="FUIG01000024">
    <property type="protein sequence ID" value="SJM31023.1"/>
    <property type="molecule type" value="Genomic_DNA"/>
</dbReference>
<evidence type="ECO:0000313" key="6">
    <source>
        <dbReference type="EMBL" id="SJM31023.1"/>
    </source>
</evidence>
<dbReference type="InterPro" id="IPR000847">
    <property type="entry name" value="LysR_HTH_N"/>
</dbReference>
<dbReference type="PANTHER" id="PTHR30126:SF91">
    <property type="entry name" value="LYSR FAMILY TRANSCRIPTIONAL REGULATOR"/>
    <property type="match status" value="1"/>
</dbReference>
<dbReference type="Gene3D" id="1.10.10.10">
    <property type="entry name" value="Winged helix-like DNA-binding domain superfamily/Winged helix DNA-binding domain"/>
    <property type="match status" value="1"/>
</dbReference>
<dbReference type="Gene3D" id="3.40.190.290">
    <property type="match status" value="1"/>
</dbReference>
<accession>A0A2P9AIU4</accession>
<dbReference type="SUPFAM" id="SSF46785">
    <property type="entry name" value="Winged helix' DNA-binding domain"/>
    <property type="match status" value="1"/>
</dbReference>
<evidence type="ECO:0000256" key="4">
    <source>
        <dbReference type="ARBA" id="ARBA00023163"/>
    </source>
</evidence>
<dbReference type="PROSITE" id="PS50931">
    <property type="entry name" value="HTH_LYSR"/>
    <property type="match status" value="1"/>
</dbReference>
<evidence type="ECO:0000259" key="5">
    <source>
        <dbReference type="PROSITE" id="PS50931"/>
    </source>
</evidence>
<dbReference type="GO" id="GO:0003700">
    <property type="term" value="F:DNA-binding transcription factor activity"/>
    <property type="evidence" value="ECO:0007669"/>
    <property type="project" value="InterPro"/>
</dbReference>
<dbReference type="FunFam" id="1.10.10.10:FF:000001">
    <property type="entry name" value="LysR family transcriptional regulator"/>
    <property type="match status" value="1"/>
</dbReference>
<reference evidence="7" key="1">
    <citation type="submission" date="2016-12" db="EMBL/GenBank/DDBJ databases">
        <authorList>
            <person name="Brunel B."/>
        </authorList>
    </citation>
    <scope>NUCLEOTIDE SEQUENCE [LARGE SCALE GENOMIC DNA]</scope>
</reference>
<gene>
    <name evidence="6" type="ORF">BQ8482_180251</name>
</gene>
<evidence type="ECO:0000256" key="3">
    <source>
        <dbReference type="ARBA" id="ARBA00023125"/>
    </source>
</evidence>
<dbReference type="AlphaFoldDB" id="A0A2P9AIU4"/>
<evidence type="ECO:0000256" key="2">
    <source>
        <dbReference type="ARBA" id="ARBA00023015"/>
    </source>
</evidence>
<dbReference type="Pfam" id="PF03466">
    <property type="entry name" value="LysR_substrate"/>
    <property type="match status" value="1"/>
</dbReference>
<keyword evidence="7" id="KW-1185">Reference proteome</keyword>
<name>A0A2P9AIU4_9HYPH</name>
<evidence type="ECO:0000256" key="1">
    <source>
        <dbReference type="ARBA" id="ARBA00009437"/>
    </source>
</evidence>
<dbReference type="InterPro" id="IPR005119">
    <property type="entry name" value="LysR_subst-bd"/>
</dbReference>